<protein>
    <submittedName>
        <fullName evidence="9">AzlC family ABC transporter permease</fullName>
    </submittedName>
</protein>
<dbReference type="GO" id="GO:0005886">
    <property type="term" value="C:plasma membrane"/>
    <property type="evidence" value="ECO:0007669"/>
    <property type="project" value="UniProtKB-SubCell"/>
</dbReference>
<evidence type="ECO:0000313" key="9">
    <source>
        <dbReference type="EMBL" id="MBD0414733.1"/>
    </source>
</evidence>
<comment type="subcellular location">
    <subcellularLocation>
        <location evidence="1">Cell membrane</location>
        <topology evidence="1">Multi-pass membrane protein</topology>
    </subcellularLocation>
</comment>
<reference evidence="9" key="1">
    <citation type="submission" date="2020-09" db="EMBL/GenBank/DDBJ databases">
        <title>Genome seq and assembly of Tianweitania sp.</title>
        <authorList>
            <person name="Chhetri G."/>
        </authorList>
    </citation>
    <scope>NUCLEOTIDE SEQUENCE</scope>
    <source>
        <strain evidence="9">Rool2</strain>
    </source>
</reference>
<feature type="transmembrane region" description="Helical" evidence="8">
    <location>
        <begin position="242"/>
        <end position="258"/>
    </location>
</feature>
<evidence type="ECO:0000256" key="5">
    <source>
        <dbReference type="ARBA" id="ARBA00022692"/>
    </source>
</evidence>
<proteinExistence type="inferred from homology"/>
<comment type="caution">
    <text evidence="9">The sequence shown here is derived from an EMBL/GenBank/DDBJ whole genome shotgun (WGS) entry which is preliminary data.</text>
</comment>
<keyword evidence="5 8" id="KW-0812">Transmembrane</keyword>
<dbReference type="Proteomes" id="UP000643405">
    <property type="component" value="Unassembled WGS sequence"/>
</dbReference>
<feature type="transmembrane region" description="Helical" evidence="8">
    <location>
        <begin position="161"/>
        <end position="188"/>
    </location>
</feature>
<evidence type="ECO:0000256" key="4">
    <source>
        <dbReference type="ARBA" id="ARBA00022475"/>
    </source>
</evidence>
<evidence type="ECO:0000313" key="10">
    <source>
        <dbReference type="Proteomes" id="UP000643405"/>
    </source>
</evidence>
<dbReference type="PANTHER" id="PTHR34979">
    <property type="entry name" value="INNER MEMBRANE PROTEIN YGAZ"/>
    <property type="match status" value="1"/>
</dbReference>
<comment type="similarity">
    <text evidence="2">Belongs to the AzlC family.</text>
</comment>
<dbReference type="AlphaFoldDB" id="A0A8J6U1Q1"/>
<feature type="transmembrane region" description="Helical" evidence="8">
    <location>
        <begin position="99"/>
        <end position="117"/>
    </location>
</feature>
<feature type="transmembrane region" description="Helical" evidence="8">
    <location>
        <begin position="218"/>
        <end position="236"/>
    </location>
</feature>
<evidence type="ECO:0000256" key="6">
    <source>
        <dbReference type="ARBA" id="ARBA00022989"/>
    </source>
</evidence>
<evidence type="ECO:0000256" key="2">
    <source>
        <dbReference type="ARBA" id="ARBA00010735"/>
    </source>
</evidence>
<evidence type="ECO:0000256" key="7">
    <source>
        <dbReference type="ARBA" id="ARBA00023136"/>
    </source>
</evidence>
<name>A0A8J6U1Q1_9HYPH</name>
<dbReference type="PANTHER" id="PTHR34979:SF1">
    <property type="entry name" value="INNER MEMBRANE PROTEIN YGAZ"/>
    <property type="match status" value="1"/>
</dbReference>
<feature type="transmembrane region" description="Helical" evidence="8">
    <location>
        <begin position="194"/>
        <end position="211"/>
    </location>
</feature>
<keyword evidence="7 8" id="KW-0472">Membrane</keyword>
<keyword evidence="3" id="KW-0813">Transport</keyword>
<dbReference type="InterPro" id="IPR011606">
    <property type="entry name" value="Brnchd-chn_aa_trnsp_permease"/>
</dbReference>
<dbReference type="EMBL" id="JACVVX010000002">
    <property type="protein sequence ID" value="MBD0414733.1"/>
    <property type="molecule type" value="Genomic_DNA"/>
</dbReference>
<keyword evidence="10" id="KW-1185">Reference proteome</keyword>
<gene>
    <name evidence="9" type="ORF">ICI42_08710</name>
</gene>
<keyword evidence="6 8" id="KW-1133">Transmembrane helix</keyword>
<evidence type="ECO:0000256" key="8">
    <source>
        <dbReference type="SAM" id="Phobius"/>
    </source>
</evidence>
<evidence type="ECO:0000256" key="1">
    <source>
        <dbReference type="ARBA" id="ARBA00004651"/>
    </source>
</evidence>
<keyword evidence="4" id="KW-1003">Cell membrane</keyword>
<sequence>MLNSVDPWLNEIGVTAQVRSPTDLSASEKSVSSATNLDEFIAGARTCLPATVASAPFGLLFGALAIENGFSIFETCLMSLTVFAGASQMVGLELFGQKVAPWLIVVSIFAVNFRHVLYSASLGRRISHWPLWQQALSFFVLADPPYAEAERRAEQGKRITFAWYSGVGAMLYVCWQIETLLGAIFGSLLPNKQALGIDFLLPIYFLGLVMGFRKRPRWLPIVLVSAAASMLAYRLVGSPWHVSIGALAGIVLAAALPLQEAKDETP</sequence>
<accession>A0A8J6U1Q1</accession>
<evidence type="ECO:0000256" key="3">
    <source>
        <dbReference type="ARBA" id="ARBA00022448"/>
    </source>
</evidence>
<dbReference type="GO" id="GO:1903785">
    <property type="term" value="P:L-valine transmembrane transport"/>
    <property type="evidence" value="ECO:0007669"/>
    <property type="project" value="TreeGrafter"/>
</dbReference>
<organism evidence="9 10">
    <name type="scientific">Oryzicola mucosus</name>
    <dbReference type="NCBI Taxonomy" id="2767425"/>
    <lineage>
        <taxon>Bacteria</taxon>
        <taxon>Pseudomonadati</taxon>
        <taxon>Pseudomonadota</taxon>
        <taxon>Alphaproteobacteria</taxon>
        <taxon>Hyphomicrobiales</taxon>
        <taxon>Phyllobacteriaceae</taxon>
        <taxon>Oryzicola</taxon>
    </lineage>
</organism>
<dbReference type="Pfam" id="PF03591">
    <property type="entry name" value="AzlC"/>
    <property type="match status" value="1"/>
</dbReference>